<evidence type="ECO:0000313" key="1">
    <source>
        <dbReference type="EMBL" id="KAJ8682829.1"/>
    </source>
</evidence>
<gene>
    <name evidence="1" type="ORF">QAD02_018621</name>
</gene>
<accession>A0ACC2PHQ7</accession>
<reference evidence="1" key="1">
    <citation type="submission" date="2023-04" db="EMBL/GenBank/DDBJ databases">
        <title>A chromosome-level genome assembly of the parasitoid wasp Eretmocerus hayati.</title>
        <authorList>
            <person name="Zhong Y."/>
            <person name="Liu S."/>
            <person name="Liu Y."/>
        </authorList>
    </citation>
    <scope>NUCLEOTIDE SEQUENCE</scope>
    <source>
        <strain evidence="1">ZJU_SS_LIU_2023</strain>
    </source>
</reference>
<comment type="caution">
    <text evidence="1">The sequence shown here is derived from an EMBL/GenBank/DDBJ whole genome shotgun (WGS) entry which is preliminary data.</text>
</comment>
<protein>
    <submittedName>
        <fullName evidence="1">Uncharacterized protein</fullName>
    </submittedName>
</protein>
<dbReference type="Proteomes" id="UP001239111">
    <property type="component" value="Chromosome 1"/>
</dbReference>
<evidence type="ECO:0000313" key="2">
    <source>
        <dbReference type="Proteomes" id="UP001239111"/>
    </source>
</evidence>
<name>A0ACC2PHQ7_9HYME</name>
<proteinExistence type="predicted"/>
<sequence>MCHRFDRIKTLIVEPIIDYAYDIWGKWLLRWFADRDKGADQLNQHSNLNNTQVISDSSKSKVDVIQDDSAIKKQPVNELKKDKKITHELNEFHKSNVETSNCAKNLNKRLMQDGVEQRIELLDTIKSLWNRTRRVEKLEKELHDINEIKDATTQQQTTRSTSHVNLESANSQSSEKVKKAPVVRQSTLETYDGKEIGRSNVEKQVSVTDPLHLSTISEIPSDNYSGKSTIEKLEQISATIDEMQEKVQFDIANLAHRLLGMFDGWEEAKATREHHRQLAHDLSYIHNMLLAELEKVKNLQRMVNENSSTEKEKIDTGSTSINRQQITSLEQNLQKLEEVMNR</sequence>
<keyword evidence="2" id="KW-1185">Reference proteome</keyword>
<dbReference type="EMBL" id="CM056741">
    <property type="protein sequence ID" value="KAJ8682829.1"/>
    <property type="molecule type" value="Genomic_DNA"/>
</dbReference>
<organism evidence="1 2">
    <name type="scientific">Eretmocerus hayati</name>
    <dbReference type="NCBI Taxonomy" id="131215"/>
    <lineage>
        <taxon>Eukaryota</taxon>
        <taxon>Metazoa</taxon>
        <taxon>Ecdysozoa</taxon>
        <taxon>Arthropoda</taxon>
        <taxon>Hexapoda</taxon>
        <taxon>Insecta</taxon>
        <taxon>Pterygota</taxon>
        <taxon>Neoptera</taxon>
        <taxon>Endopterygota</taxon>
        <taxon>Hymenoptera</taxon>
        <taxon>Apocrita</taxon>
        <taxon>Proctotrupomorpha</taxon>
        <taxon>Chalcidoidea</taxon>
        <taxon>Aphelinidae</taxon>
        <taxon>Aphelininae</taxon>
        <taxon>Eretmocerus</taxon>
    </lineage>
</organism>